<keyword evidence="4" id="KW-1185">Reference proteome</keyword>
<dbReference type="GO" id="GO:0016020">
    <property type="term" value="C:membrane"/>
    <property type="evidence" value="ECO:0007669"/>
    <property type="project" value="InterPro"/>
</dbReference>
<dbReference type="AlphaFoldDB" id="B7AP40"/>
<dbReference type="Gene3D" id="1.20.120.1220">
    <property type="match status" value="1"/>
</dbReference>
<feature type="transmembrane region" description="Helical" evidence="1">
    <location>
        <begin position="92"/>
        <end position="115"/>
    </location>
</feature>
<comment type="caution">
    <text evidence="3">The sequence shown here is derived from an EMBL/GenBank/DDBJ whole genome shotgun (WGS) entry which is preliminary data.</text>
</comment>
<dbReference type="HOGENOM" id="CLU_1773696_0_0_9"/>
<sequence>MAAVTAVTLAAAACDYISYKIPNRLMLYAAFSIAGGIITEAVWMNTCSPGMIADIPARMIVMLIILIPVYLVHAVGAGDIKLMCVMASVTGIKRACVIFAVALVISALYGIPVLIRRRGCGMHRIHFSYAILAALIMSILSTQIIW</sequence>
<feature type="transmembrane region" description="Helical" evidence="1">
    <location>
        <begin position="24"/>
        <end position="43"/>
    </location>
</feature>
<dbReference type="EMBL" id="ABVQ01000034">
    <property type="protein sequence ID" value="EEC58314.1"/>
    <property type="molecule type" value="Genomic_DNA"/>
</dbReference>
<dbReference type="Proteomes" id="UP000003136">
    <property type="component" value="Unassembled WGS sequence"/>
</dbReference>
<dbReference type="Pfam" id="PF01478">
    <property type="entry name" value="Peptidase_A24"/>
    <property type="match status" value="1"/>
</dbReference>
<keyword evidence="1" id="KW-1133">Transmembrane helix</keyword>
<name>B7AP40_9FIRM</name>
<dbReference type="InterPro" id="IPR000045">
    <property type="entry name" value="Prepilin_IV_endopep_pep"/>
</dbReference>
<evidence type="ECO:0000313" key="4">
    <source>
        <dbReference type="Proteomes" id="UP000003136"/>
    </source>
</evidence>
<keyword evidence="1" id="KW-0812">Transmembrane</keyword>
<feature type="transmembrane region" description="Helical" evidence="1">
    <location>
        <begin position="127"/>
        <end position="145"/>
    </location>
</feature>
<proteinExistence type="predicted"/>
<feature type="domain" description="Prepilin type IV endopeptidase peptidase" evidence="2">
    <location>
        <begin position="4"/>
        <end position="111"/>
    </location>
</feature>
<reference evidence="3 4" key="1">
    <citation type="submission" date="2008-11" db="EMBL/GenBank/DDBJ databases">
        <title>Draft genome sequence of Bacteroides pectinophilus (ATCC 43243).</title>
        <authorList>
            <person name="Sudarsanam P."/>
            <person name="Ley R."/>
            <person name="Guruge J."/>
            <person name="Turnbaugh P.J."/>
            <person name="Mahowald M."/>
            <person name="Liep D."/>
            <person name="Gordon J."/>
        </authorList>
    </citation>
    <scope>NUCLEOTIDE SEQUENCE [LARGE SCALE GENOMIC DNA]</scope>
    <source>
        <strain evidence="3 4">ATCC 43243</strain>
    </source>
</reference>
<keyword evidence="1" id="KW-0472">Membrane</keyword>
<evidence type="ECO:0000259" key="2">
    <source>
        <dbReference type="Pfam" id="PF01478"/>
    </source>
</evidence>
<dbReference type="GO" id="GO:0004190">
    <property type="term" value="F:aspartic-type endopeptidase activity"/>
    <property type="evidence" value="ECO:0007669"/>
    <property type="project" value="InterPro"/>
</dbReference>
<reference evidence="3 4" key="2">
    <citation type="submission" date="2008-11" db="EMBL/GenBank/DDBJ databases">
        <authorList>
            <person name="Fulton L."/>
            <person name="Clifton S."/>
            <person name="Fulton B."/>
            <person name="Xu J."/>
            <person name="Minx P."/>
            <person name="Pepin K.H."/>
            <person name="Johnson M."/>
            <person name="Bhonagiri V."/>
            <person name="Nash W.E."/>
            <person name="Mardis E.R."/>
            <person name="Wilson R.K."/>
        </authorList>
    </citation>
    <scope>NUCLEOTIDE SEQUENCE [LARGE SCALE GENOMIC DNA]</scope>
    <source>
        <strain evidence="3 4">ATCC 43243</strain>
    </source>
</reference>
<evidence type="ECO:0000313" key="3">
    <source>
        <dbReference type="EMBL" id="EEC58314.1"/>
    </source>
</evidence>
<organism evidence="3 4">
    <name type="scientific">[Bacteroides] pectinophilus ATCC 43243</name>
    <dbReference type="NCBI Taxonomy" id="483218"/>
    <lineage>
        <taxon>Bacteria</taxon>
        <taxon>Bacillati</taxon>
        <taxon>Bacillota</taxon>
        <taxon>Clostridia</taxon>
        <taxon>Eubacteriales</taxon>
    </lineage>
</organism>
<feature type="transmembrane region" description="Helical" evidence="1">
    <location>
        <begin position="55"/>
        <end position="72"/>
    </location>
</feature>
<gene>
    <name evidence="3" type="ORF">BACPEC_00444</name>
</gene>
<evidence type="ECO:0000256" key="1">
    <source>
        <dbReference type="SAM" id="Phobius"/>
    </source>
</evidence>
<protein>
    <recommendedName>
        <fullName evidence="2">Prepilin type IV endopeptidase peptidase domain-containing protein</fullName>
    </recommendedName>
</protein>
<dbReference type="STRING" id="483218.BACPEC_00444"/>
<accession>B7AP40</accession>